<accession>A0A5B7EKZ6</accession>
<comment type="caution">
    <text evidence="2">The sequence shown here is derived from an EMBL/GenBank/DDBJ whole genome shotgun (WGS) entry which is preliminary data.</text>
</comment>
<feature type="compositionally biased region" description="Acidic residues" evidence="1">
    <location>
        <begin position="23"/>
        <end position="33"/>
    </location>
</feature>
<organism evidence="2 3">
    <name type="scientific">Portunus trituberculatus</name>
    <name type="common">Swimming crab</name>
    <name type="synonym">Neptunus trituberculatus</name>
    <dbReference type="NCBI Taxonomy" id="210409"/>
    <lineage>
        <taxon>Eukaryota</taxon>
        <taxon>Metazoa</taxon>
        <taxon>Ecdysozoa</taxon>
        <taxon>Arthropoda</taxon>
        <taxon>Crustacea</taxon>
        <taxon>Multicrustacea</taxon>
        <taxon>Malacostraca</taxon>
        <taxon>Eumalacostraca</taxon>
        <taxon>Eucarida</taxon>
        <taxon>Decapoda</taxon>
        <taxon>Pleocyemata</taxon>
        <taxon>Brachyura</taxon>
        <taxon>Eubrachyura</taxon>
        <taxon>Portunoidea</taxon>
        <taxon>Portunidae</taxon>
        <taxon>Portuninae</taxon>
        <taxon>Portunus</taxon>
    </lineage>
</organism>
<gene>
    <name evidence="2" type="ORF">E2C01_028638</name>
</gene>
<keyword evidence="3" id="KW-1185">Reference proteome</keyword>
<reference evidence="2 3" key="1">
    <citation type="submission" date="2019-05" db="EMBL/GenBank/DDBJ databases">
        <title>Another draft genome of Portunus trituberculatus and its Hox gene families provides insights of decapod evolution.</title>
        <authorList>
            <person name="Jeong J.-H."/>
            <person name="Song I."/>
            <person name="Kim S."/>
            <person name="Choi T."/>
            <person name="Kim D."/>
            <person name="Ryu S."/>
            <person name="Kim W."/>
        </authorList>
    </citation>
    <scope>NUCLEOTIDE SEQUENCE [LARGE SCALE GENOMIC DNA]</scope>
    <source>
        <tissue evidence="2">Muscle</tissue>
    </source>
</reference>
<dbReference type="AlphaFoldDB" id="A0A5B7EKZ6"/>
<name>A0A5B7EKZ6_PORTR</name>
<dbReference type="Proteomes" id="UP000324222">
    <property type="component" value="Unassembled WGS sequence"/>
</dbReference>
<protein>
    <submittedName>
        <fullName evidence="2">Uncharacterized protein</fullName>
    </submittedName>
</protein>
<sequence>MLEEDQPIRSTNIVLLPPNEDNTISDEDSDDDKESGPKDPNHVGRRLMNQQAELETHHPYNSDDEIDAWTEEKDQMGIMKVAQDEAVLDNTMVVPGPSSSNPVRQNPRRGDCGFTHFFGRCHATPSQPAIRSGTGRCTIGF</sequence>
<evidence type="ECO:0000313" key="3">
    <source>
        <dbReference type="Proteomes" id="UP000324222"/>
    </source>
</evidence>
<feature type="region of interest" description="Disordered" evidence="1">
    <location>
        <begin position="1"/>
        <end position="63"/>
    </location>
</feature>
<dbReference type="EMBL" id="VSRR010003226">
    <property type="protein sequence ID" value="MPC35220.1"/>
    <property type="molecule type" value="Genomic_DNA"/>
</dbReference>
<proteinExistence type="predicted"/>
<evidence type="ECO:0000256" key="1">
    <source>
        <dbReference type="SAM" id="MobiDB-lite"/>
    </source>
</evidence>
<evidence type="ECO:0000313" key="2">
    <source>
        <dbReference type="EMBL" id="MPC35220.1"/>
    </source>
</evidence>